<dbReference type="Pfam" id="PF03609">
    <property type="entry name" value="EII-Sor"/>
    <property type="match status" value="1"/>
</dbReference>
<gene>
    <name evidence="10" type="ORF">HOLDEFILI_00203</name>
</gene>
<dbReference type="AlphaFoldDB" id="B9Y328"/>
<keyword evidence="8 9" id="KW-0472">Membrane</keyword>
<feature type="transmembrane region" description="Helical" evidence="9">
    <location>
        <begin position="175"/>
        <end position="201"/>
    </location>
</feature>
<dbReference type="PROSITE" id="PS51106">
    <property type="entry name" value="PTS_EIIC_TYPE_4"/>
    <property type="match status" value="1"/>
</dbReference>
<evidence type="ECO:0000256" key="9">
    <source>
        <dbReference type="SAM" id="Phobius"/>
    </source>
</evidence>
<dbReference type="GO" id="GO:0005886">
    <property type="term" value="C:plasma membrane"/>
    <property type="evidence" value="ECO:0007669"/>
    <property type="project" value="UniProtKB-SubCell"/>
</dbReference>
<dbReference type="HOGENOM" id="CLU_069101_2_0_9"/>
<evidence type="ECO:0000256" key="4">
    <source>
        <dbReference type="ARBA" id="ARBA00022597"/>
    </source>
</evidence>
<protein>
    <submittedName>
        <fullName evidence="10">PTS system sorbose-specific iic component</fullName>
    </submittedName>
</protein>
<dbReference type="GO" id="GO:0009401">
    <property type="term" value="P:phosphoenolpyruvate-dependent sugar phosphotransferase system"/>
    <property type="evidence" value="ECO:0007669"/>
    <property type="project" value="UniProtKB-KW"/>
</dbReference>
<dbReference type="EMBL" id="ACCF01000010">
    <property type="protein sequence ID" value="EEF69577.1"/>
    <property type="molecule type" value="Genomic_DNA"/>
</dbReference>
<dbReference type="OrthoDB" id="1649937at2"/>
<evidence type="ECO:0000256" key="7">
    <source>
        <dbReference type="ARBA" id="ARBA00022989"/>
    </source>
</evidence>
<evidence type="ECO:0000256" key="8">
    <source>
        <dbReference type="ARBA" id="ARBA00023136"/>
    </source>
</evidence>
<reference evidence="10 11" key="1">
    <citation type="submission" date="2008-12" db="EMBL/GenBank/DDBJ databases">
        <authorList>
            <person name="Fulton L."/>
            <person name="Clifton S."/>
            <person name="Fulton B."/>
            <person name="Xu J."/>
            <person name="Minx P."/>
            <person name="Pepin K.H."/>
            <person name="Johnson M."/>
            <person name="Bhonagiri V."/>
            <person name="Nash W.E."/>
            <person name="Mardis E.R."/>
            <person name="Wilson R.K."/>
        </authorList>
    </citation>
    <scope>NUCLEOTIDE SEQUENCE [LARGE SCALE GENOMIC DNA]</scope>
    <source>
        <strain evidence="10 11">DSM 12042</strain>
    </source>
</reference>
<evidence type="ECO:0000313" key="11">
    <source>
        <dbReference type="Proteomes" id="UP000005950"/>
    </source>
</evidence>
<evidence type="ECO:0000256" key="1">
    <source>
        <dbReference type="ARBA" id="ARBA00004651"/>
    </source>
</evidence>
<evidence type="ECO:0000256" key="5">
    <source>
        <dbReference type="ARBA" id="ARBA00022683"/>
    </source>
</evidence>
<reference evidence="10 11" key="2">
    <citation type="submission" date="2009-02" db="EMBL/GenBank/DDBJ databases">
        <title>Draft genome sequence of Holdemania filiformis DSM 12042.</title>
        <authorList>
            <person name="Sudarsanam P."/>
            <person name="Ley R."/>
            <person name="Guruge J."/>
            <person name="Turnbaugh P.J."/>
            <person name="Mahowald M."/>
            <person name="Liep D."/>
            <person name="Gordon J."/>
        </authorList>
    </citation>
    <scope>NUCLEOTIDE SEQUENCE [LARGE SCALE GENOMIC DNA]</scope>
    <source>
        <strain evidence="10 11">DSM 12042</strain>
    </source>
</reference>
<dbReference type="PANTHER" id="PTHR32502:SF8">
    <property type="entry name" value="N-ACETYLGALACTOSAMINE PERMEASE IIC COMPONENT 1"/>
    <property type="match status" value="1"/>
</dbReference>
<dbReference type="STRING" id="545696.HOLDEFILI_00203"/>
<comment type="subcellular location">
    <subcellularLocation>
        <location evidence="1">Cell membrane</location>
        <topology evidence="1">Multi-pass membrane protein</topology>
    </subcellularLocation>
</comment>
<dbReference type="InterPro" id="IPR050303">
    <property type="entry name" value="GatZ_KbaZ_carbometab"/>
</dbReference>
<organism evidence="10 11">
    <name type="scientific">Holdemania filiformis DSM 12042</name>
    <dbReference type="NCBI Taxonomy" id="545696"/>
    <lineage>
        <taxon>Bacteria</taxon>
        <taxon>Bacillati</taxon>
        <taxon>Bacillota</taxon>
        <taxon>Erysipelotrichia</taxon>
        <taxon>Erysipelotrichales</taxon>
        <taxon>Erysipelotrichaceae</taxon>
        <taxon>Holdemania</taxon>
    </lineage>
</organism>
<sequence>MLQSALICTFVFWLAGAMDFTCFSWALFTRPLICGPITGLLLGDLRTGIIMGGAIEGIYMGVSNIGGSTPADPCPATIIAVAYSILTGSDIATGVMLSLPIGTLMQSFTNILTPFYASLSVYWEKLAASGNTKKMGRQVVLFDLFLQRIAQMLVLFLSIAYGIEGIQTVFNSLPGWVLNGFNAASGMMTAVGFAILMTMIWSKEVGGFFFVGFVLAKYLGLGTLPIAILLAVVALCVFFNEKRFIEISAVSKNVKESQEEDFF</sequence>
<proteinExistence type="predicted"/>
<keyword evidence="4" id="KW-0762">Sugar transport</keyword>
<evidence type="ECO:0000256" key="3">
    <source>
        <dbReference type="ARBA" id="ARBA00022475"/>
    </source>
</evidence>
<dbReference type="Proteomes" id="UP000005950">
    <property type="component" value="Unassembled WGS sequence"/>
</dbReference>
<dbReference type="RefSeq" id="WP_006057420.1">
    <property type="nucleotide sequence ID" value="NZ_GG657552.1"/>
</dbReference>
<dbReference type="InterPro" id="IPR004700">
    <property type="entry name" value="PTS_IIC_man"/>
</dbReference>
<keyword evidence="7 9" id="KW-1133">Transmembrane helix</keyword>
<evidence type="ECO:0000256" key="2">
    <source>
        <dbReference type="ARBA" id="ARBA00022448"/>
    </source>
</evidence>
<dbReference type="eggNOG" id="COG3715">
    <property type="taxonomic scope" value="Bacteria"/>
</dbReference>
<feature type="transmembrane region" description="Helical" evidence="9">
    <location>
        <begin position="145"/>
        <end position="163"/>
    </location>
</feature>
<evidence type="ECO:0000313" key="10">
    <source>
        <dbReference type="EMBL" id="EEF69577.1"/>
    </source>
</evidence>
<keyword evidence="5" id="KW-0598">Phosphotransferase system</keyword>
<evidence type="ECO:0000256" key="6">
    <source>
        <dbReference type="ARBA" id="ARBA00022692"/>
    </source>
</evidence>
<comment type="caution">
    <text evidence="10">The sequence shown here is derived from an EMBL/GenBank/DDBJ whole genome shotgun (WGS) entry which is preliminary data.</text>
</comment>
<name>B9Y328_9FIRM</name>
<keyword evidence="3" id="KW-1003">Cell membrane</keyword>
<accession>B9Y328</accession>
<keyword evidence="2" id="KW-0813">Transport</keyword>
<keyword evidence="6 9" id="KW-0812">Transmembrane</keyword>
<dbReference type="PANTHER" id="PTHR32502">
    <property type="entry name" value="N-ACETYLGALACTOSAMINE PERMEASE II COMPONENT-RELATED"/>
    <property type="match status" value="1"/>
</dbReference>
<feature type="transmembrane region" description="Helical" evidence="9">
    <location>
        <begin position="207"/>
        <end position="239"/>
    </location>
</feature>